<evidence type="ECO:0000313" key="2">
    <source>
        <dbReference type="Proteomes" id="UP001497516"/>
    </source>
</evidence>
<reference evidence="1 2" key="1">
    <citation type="submission" date="2024-04" db="EMBL/GenBank/DDBJ databases">
        <authorList>
            <person name="Fracassetti M."/>
        </authorList>
    </citation>
    <scope>NUCLEOTIDE SEQUENCE [LARGE SCALE GENOMIC DNA]</scope>
</reference>
<organism evidence="1 2">
    <name type="scientific">Linum trigynum</name>
    <dbReference type="NCBI Taxonomy" id="586398"/>
    <lineage>
        <taxon>Eukaryota</taxon>
        <taxon>Viridiplantae</taxon>
        <taxon>Streptophyta</taxon>
        <taxon>Embryophyta</taxon>
        <taxon>Tracheophyta</taxon>
        <taxon>Spermatophyta</taxon>
        <taxon>Magnoliopsida</taxon>
        <taxon>eudicotyledons</taxon>
        <taxon>Gunneridae</taxon>
        <taxon>Pentapetalae</taxon>
        <taxon>rosids</taxon>
        <taxon>fabids</taxon>
        <taxon>Malpighiales</taxon>
        <taxon>Linaceae</taxon>
        <taxon>Linum</taxon>
    </lineage>
</organism>
<evidence type="ECO:0000313" key="1">
    <source>
        <dbReference type="EMBL" id="CAL1383100.1"/>
    </source>
</evidence>
<protein>
    <submittedName>
        <fullName evidence="1">Uncharacterized protein</fullName>
    </submittedName>
</protein>
<dbReference type="Proteomes" id="UP001497516">
    <property type="component" value="Chromosome 4"/>
</dbReference>
<gene>
    <name evidence="1" type="ORF">LTRI10_LOCUS24389</name>
</gene>
<name>A0AAV2EB35_9ROSI</name>
<proteinExistence type="predicted"/>
<sequence length="177" mass="20253">MEAWERVWGRLDEDRTRGEVLRKPHGHSWTSHGRATHICGRVIFAESKHGQDGNPTRPCDPGRVGSLNFDLMIRRVLTHTGNWVSHTAVWPARVSREFLVLTQFRAAKEGIGLFEQKQSPRERKYEEHILEAILELGFIKSSLEIVIGVEIIIPEQILPIVMSMTALYLVFLSLSME</sequence>
<keyword evidence="2" id="KW-1185">Reference proteome</keyword>
<dbReference type="EMBL" id="OZ034817">
    <property type="protein sequence ID" value="CAL1383100.1"/>
    <property type="molecule type" value="Genomic_DNA"/>
</dbReference>
<dbReference type="AlphaFoldDB" id="A0AAV2EB35"/>
<accession>A0AAV2EB35</accession>